<keyword evidence="3" id="KW-1185">Reference proteome</keyword>
<accession>A0AAV3QZC4</accession>
<dbReference type="AlphaFoldDB" id="A0AAV3QZC4"/>
<dbReference type="Proteomes" id="UP001454036">
    <property type="component" value="Unassembled WGS sequence"/>
</dbReference>
<gene>
    <name evidence="2" type="ORF">LIER_22954</name>
</gene>
<protein>
    <submittedName>
        <fullName evidence="2">Uncharacterized protein</fullName>
    </submittedName>
</protein>
<organism evidence="2 3">
    <name type="scientific">Lithospermum erythrorhizon</name>
    <name type="common">Purple gromwell</name>
    <name type="synonym">Lithospermum officinale var. erythrorhizon</name>
    <dbReference type="NCBI Taxonomy" id="34254"/>
    <lineage>
        <taxon>Eukaryota</taxon>
        <taxon>Viridiplantae</taxon>
        <taxon>Streptophyta</taxon>
        <taxon>Embryophyta</taxon>
        <taxon>Tracheophyta</taxon>
        <taxon>Spermatophyta</taxon>
        <taxon>Magnoliopsida</taxon>
        <taxon>eudicotyledons</taxon>
        <taxon>Gunneridae</taxon>
        <taxon>Pentapetalae</taxon>
        <taxon>asterids</taxon>
        <taxon>lamiids</taxon>
        <taxon>Boraginales</taxon>
        <taxon>Boraginaceae</taxon>
        <taxon>Boraginoideae</taxon>
        <taxon>Lithospermeae</taxon>
        <taxon>Lithospermum</taxon>
    </lineage>
</organism>
<comment type="caution">
    <text evidence="2">The sequence shown here is derived from an EMBL/GenBank/DDBJ whole genome shotgun (WGS) entry which is preliminary data.</text>
</comment>
<sequence>MVEAVPRIWTLKEEARGLLILSAADIDSVAILRNILSQGENKLLWYAFCDEAILVMAGLVYDKVFNELVNIASSQAPQLVDFNDMLMDRPSLFTRVAITTKTKPRESLVPEAVSSSPLPSGATLPTPSINPLLKRMASDAPPATQHPKKAKKSSVVQKKKGPNLWLVTLRTKDRASVSSVAG</sequence>
<evidence type="ECO:0000313" key="3">
    <source>
        <dbReference type="Proteomes" id="UP001454036"/>
    </source>
</evidence>
<proteinExistence type="predicted"/>
<feature type="region of interest" description="Disordered" evidence="1">
    <location>
        <begin position="109"/>
        <end position="159"/>
    </location>
</feature>
<feature type="compositionally biased region" description="Polar residues" evidence="1">
    <location>
        <begin position="113"/>
        <end position="129"/>
    </location>
</feature>
<dbReference type="EMBL" id="BAABME010006373">
    <property type="protein sequence ID" value="GAA0168182.1"/>
    <property type="molecule type" value="Genomic_DNA"/>
</dbReference>
<feature type="compositionally biased region" description="Basic residues" evidence="1">
    <location>
        <begin position="146"/>
        <end position="159"/>
    </location>
</feature>
<name>A0AAV3QZC4_LITER</name>
<evidence type="ECO:0000256" key="1">
    <source>
        <dbReference type="SAM" id="MobiDB-lite"/>
    </source>
</evidence>
<reference evidence="2 3" key="1">
    <citation type="submission" date="2024-01" db="EMBL/GenBank/DDBJ databases">
        <title>The complete chloroplast genome sequence of Lithospermum erythrorhizon: insights into the phylogenetic relationship among Boraginaceae species and the maternal lineages of purple gromwells.</title>
        <authorList>
            <person name="Okada T."/>
            <person name="Watanabe K."/>
        </authorList>
    </citation>
    <scope>NUCLEOTIDE SEQUENCE [LARGE SCALE GENOMIC DNA]</scope>
</reference>
<evidence type="ECO:0000313" key="2">
    <source>
        <dbReference type="EMBL" id="GAA0168182.1"/>
    </source>
</evidence>